<evidence type="ECO:0000313" key="3">
    <source>
        <dbReference type="Proteomes" id="UP001152614"/>
    </source>
</evidence>
<dbReference type="InterPro" id="IPR049746">
    <property type="entry name" value="TcpD-like_C"/>
</dbReference>
<organism evidence="2 3">
    <name type="scientific">Lactococcus lactis</name>
    <dbReference type="NCBI Taxonomy" id="1358"/>
    <lineage>
        <taxon>Bacteria</taxon>
        <taxon>Bacillati</taxon>
        <taxon>Bacillota</taxon>
        <taxon>Bacilli</taxon>
        <taxon>Lactobacillales</taxon>
        <taxon>Streptococcaceae</taxon>
        <taxon>Lactococcus</taxon>
    </lineage>
</organism>
<keyword evidence="1" id="KW-1133">Transmembrane helix</keyword>
<dbReference type="Proteomes" id="UP001152614">
    <property type="component" value="Unassembled WGS sequence"/>
</dbReference>
<comment type="caution">
    <text evidence="2">The sequence shown here is derived from an EMBL/GenBank/DDBJ whole genome shotgun (WGS) entry which is preliminary data.</text>
</comment>
<dbReference type="NCBIfam" id="NF040686">
    <property type="entry name" value="TcpD_dom"/>
    <property type="match status" value="1"/>
</dbReference>
<protein>
    <submittedName>
        <fullName evidence="2">TcpD family membrane protein</fullName>
    </submittedName>
</protein>
<evidence type="ECO:0000256" key="1">
    <source>
        <dbReference type="SAM" id="Phobius"/>
    </source>
</evidence>
<sequence length="74" mass="8099">MASFQGLWTWAWSSIAQWAIIGLTVFVLIKEAKNQAWGKFVSGLIIGGLIWYFGTNPTGTLSSLSQIFSKIFGG</sequence>
<keyword evidence="1" id="KW-0812">Transmembrane</keyword>
<dbReference type="EMBL" id="JAOWLY010000006">
    <property type="protein sequence ID" value="MDG4983932.1"/>
    <property type="molecule type" value="Genomic_DNA"/>
</dbReference>
<name>A0A9X4S540_9LACT</name>
<reference evidence="2" key="2">
    <citation type="journal article" date="2023" name="Food Microbiol.">
        <title>Evaluation of the fermentation potential of lactic acid bacteria isolated from herbs, fruits and vegetables as starter cultures in nut-based milk alternatives.</title>
        <authorList>
            <person name="Huang W."/>
            <person name="Dong A."/>
            <person name="Pham H.T."/>
            <person name="Zhou C."/>
            <person name="Huo Z."/>
            <person name="Watjen A.P."/>
            <person name="Prakash S."/>
            <person name="Bang-Berthelsen C.H."/>
            <person name="Turner M.S."/>
        </authorList>
    </citation>
    <scope>NUCLEOTIDE SEQUENCE</scope>
    <source>
        <strain evidence="2">3</strain>
    </source>
</reference>
<gene>
    <name evidence="2" type="ORF">OGZ51_07225</name>
</gene>
<accession>A0A9X4S540</accession>
<feature type="transmembrane region" description="Helical" evidence="1">
    <location>
        <begin position="36"/>
        <end position="54"/>
    </location>
</feature>
<proteinExistence type="predicted"/>
<evidence type="ECO:0000313" key="2">
    <source>
        <dbReference type="EMBL" id="MDG4983932.1"/>
    </source>
</evidence>
<dbReference type="RefSeq" id="WP_201179334.1">
    <property type="nucleotide sequence ID" value="NZ_CP117409.1"/>
</dbReference>
<reference evidence="2" key="1">
    <citation type="submission" date="2022-10" db="EMBL/GenBank/DDBJ databases">
        <authorList>
            <person name="Turner M.S."/>
            <person name="Huang W."/>
        </authorList>
    </citation>
    <scope>NUCLEOTIDE SEQUENCE</scope>
    <source>
        <strain evidence="2">3</strain>
    </source>
</reference>
<feature type="transmembrane region" description="Helical" evidence="1">
    <location>
        <begin position="6"/>
        <end position="29"/>
    </location>
</feature>
<keyword evidence="1" id="KW-0472">Membrane</keyword>
<dbReference type="AlphaFoldDB" id="A0A9X4S540"/>